<protein>
    <submittedName>
        <fullName evidence="1">Uncharacterized</fullName>
    </submittedName>
</protein>
<gene>
    <name evidence="1" type="ORF">1891</name>
</gene>
<evidence type="ECO:0000313" key="2">
    <source>
        <dbReference type="Proteomes" id="UP000045545"/>
    </source>
</evidence>
<name>A0A0E3W3F9_9FIRM</name>
<reference evidence="1 2" key="1">
    <citation type="submission" date="2015-03" db="EMBL/GenBank/DDBJ databases">
        <authorList>
            <person name="Murphy D."/>
        </authorList>
    </citation>
    <scope>NUCLEOTIDE SEQUENCE [LARGE SCALE GENOMIC DNA]</scope>
    <source>
        <strain evidence="1 2">OL-4</strain>
    </source>
</reference>
<dbReference type="RefSeq" id="WP_046498126.1">
    <property type="nucleotide sequence ID" value="NZ_CGIH01000031.1"/>
</dbReference>
<dbReference type="STRING" id="690567.1891"/>
<dbReference type="OrthoDB" id="2876964at2"/>
<accession>A0A0E3W3F9</accession>
<dbReference type="Proteomes" id="UP000045545">
    <property type="component" value="Unassembled WGS sequence"/>
</dbReference>
<evidence type="ECO:0000313" key="1">
    <source>
        <dbReference type="EMBL" id="CFX79859.1"/>
    </source>
</evidence>
<sequence>MSKEITLVFNNEGLRSYIEVDLCAECPRQDDKGCCGFYSPVFYSADLAYLIINKPDLIDRIFSLERLTILDHSVTVNNIPEGRSYYCRFHSRTEGCLLDQPLRESICRHFVCSGIAWEDEEELVDWKNFIKALTDYEINLNQRLSEAMEAQGLTLRDSRRRNLYLERLVQLYRQETEHLPDFISKMPRQETYKLKRTLRFGTDWEL</sequence>
<proteinExistence type="predicted"/>
<keyword evidence="2" id="KW-1185">Reference proteome</keyword>
<organism evidence="1 2">
    <name type="scientific">Syntrophomonas zehnderi OL-4</name>
    <dbReference type="NCBI Taxonomy" id="690567"/>
    <lineage>
        <taxon>Bacteria</taxon>
        <taxon>Bacillati</taxon>
        <taxon>Bacillota</taxon>
        <taxon>Clostridia</taxon>
        <taxon>Eubacteriales</taxon>
        <taxon>Syntrophomonadaceae</taxon>
        <taxon>Syntrophomonas</taxon>
    </lineage>
</organism>
<dbReference type="AlphaFoldDB" id="A0A0E3W3F9"/>
<dbReference type="EMBL" id="CGIH01000031">
    <property type="protein sequence ID" value="CFX79859.1"/>
    <property type="molecule type" value="Genomic_DNA"/>
</dbReference>